<feature type="region of interest" description="Disordered" evidence="1">
    <location>
        <begin position="37"/>
        <end position="58"/>
    </location>
</feature>
<proteinExistence type="predicted"/>
<dbReference type="AlphaFoldDB" id="A0A0F9CR16"/>
<reference evidence="2" key="1">
    <citation type="journal article" date="2015" name="Nature">
        <title>Complex archaea that bridge the gap between prokaryotes and eukaryotes.</title>
        <authorList>
            <person name="Spang A."/>
            <person name="Saw J.H."/>
            <person name="Jorgensen S.L."/>
            <person name="Zaremba-Niedzwiedzka K."/>
            <person name="Martijn J."/>
            <person name="Lind A.E."/>
            <person name="van Eijk R."/>
            <person name="Schleper C."/>
            <person name="Guy L."/>
            <person name="Ettema T.J."/>
        </authorList>
    </citation>
    <scope>NUCLEOTIDE SEQUENCE</scope>
</reference>
<protein>
    <submittedName>
        <fullName evidence="2">Uncharacterized protein</fullName>
    </submittedName>
</protein>
<evidence type="ECO:0000313" key="2">
    <source>
        <dbReference type="EMBL" id="KKL51798.1"/>
    </source>
</evidence>
<accession>A0A0F9CR16</accession>
<dbReference type="EMBL" id="LAZR01032124">
    <property type="protein sequence ID" value="KKL51798.1"/>
    <property type="molecule type" value="Genomic_DNA"/>
</dbReference>
<evidence type="ECO:0000256" key="1">
    <source>
        <dbReference type="SAM" id="MobiDB-lite"/>
    </source>
</evidence>
<comment type="caution">
    <text evidence="2">The sequence shown here is derived from an EMBL/GenBank/DDBJ whole genome shotgun (WGS) entry which is preliminary data.</text>
</comment>
<organism evidence="2">
    <name type="scientific">marine sediment metagenome</name>
    <dbReference type="NCBI Taxonomy" id="412755"/>
    <lineage>
        <taxon>unclassified sequences</taxon>
        <taxon>metagenomes</taxon>
        <taxon>ecological metagenomes</taxon>
    </lineage>
</organism>
<gene>
    <name evidence="2" type="ORF">LCGC14_2291900</name>
</gene>
<sequence length="58" mass="6119">ADTAQSWILGPDGRFDRPAVPADGTAFNCHRFFMENPSLSGRGSAGAGDVPELTHSDD</sequence>
<feature type="non-terminal residue" evidence="2">
    <location>
        <position position="1"/>
    </location>
</feature>
<name>A0A0F9CR16_9ZZZZ</name>